<protein>
    <submittedName>
        <fullName evidence="2">Putative secreted protein</fullName>
    </submittedName>
</protein>
<dbReference type="EMBL" id="GGFL01011811">
    <property type="protein sequence ID" value="MBW75989.1"/>
    <property type="molecule type" value="Transcribed_RNA"/>
</dbReference>
<name>A0A2M4DER7_ANODA</name>
<sequence length="78" mass="8829">MRKPKWTMMVATTVRLPLAQPAEADERPLDLAALIYVPGSPRMKMAMKQRTISKRVKNVPALGKTHPLPTRKSPPNRR</sequence>
<reference evidence="2" key="1">
    <citation type="submission" date="2018-01" db="EMBL/GenBank/DDBJ databases">
        <title>An insight into the sialome of Amazonian anophelines.</title>
        <authorList>
            <person name="Ribeiro J.M."/>
            <person name="Scarpassa V."/>
            <person name="Calvo E."/>
        </authorList>
    </citation>
    <scope>NUCLEOTIDE SEQUENCE</scope>
</reference>
<evidence type="ECO:0000313" key="2">
    <source>
        <dbReference type="EMBL" id="MBW75989.1"/>
    </source>
</evidence>
<feature type="region of interest" description="Disordered" evidence="1">
    <location>
        <begin position="55"/>
        <end position="78"/>
    </location>
</feature>
<organism evidence="2">
    <name type="scientific">Anopheles darlingi</name>
    <name type="common">Mosquito</name>
    <dbReference type="NCBI Taxonomy" id="43151"/>
    <lineage>
        <taxon>Eukaryota</taxon>
        <taxon>Metazoa</taxon>
        <taxon>Ecdysozoa</taxon>
        <taxon>Arthropoda</taxon>
        <taxon>Hexapoda</taxon>
        <taxon>Insecta</taxon>
        <taxon>Pterygota</taxon>
        <taxon>Neoptera</taxon>
        <taxon>Endopterygota</taxon>
        <taxon>Diptera</taxon>
        <taxon>Nematocera</taxon>
        <taxon>Culicoidea</taxon>
        <taxon>Culicidae</taxon>
        <taxon>Anophelinae</taxon>
        <taxon>Anopheles</taxon>
    </lineage>
</organism>
<proteinExistence type="predicted"/>
<dbReference type="AlphaFoldDB" id="A0A2M4DER7"/>
<accession>A0A2M4DER7</accession>
<evidence type="ECO:0000256" key="1">
    <source>
        <dbReference type="SAM" id="MobiDB-lite"/>
    </source>
</evidence>